<dbReference type="RefSeq" id="XP_016225629.1">
    <property type="nucleotide sequence ID" value="XM_016369841.1"/>
</dbReference>
<evidence type="ECO:0000256" key="1">
    <source>
        <dbReference type="SAM" id="MobiDB-lite"/>
    </source>
</evidence>
<dbReference type="Pfam" id="PF17110">
    <property type="entry name" value="TFB6"/>
    <property type="match status" value="1"/>
</dbReference>
<dbReference type="InterPro" id="IPR031349">
    <property type="entry name" value="Tfb6"/>
</dbReference>
<dbReference type="EMBL" id="KN847522">
    <property type="protein sequence ID" value="KIV94055.1"/>
    <property type="molecule type" value="Genomic_DNA"/>
</dbReference>
<proteinExistence type="predicted"/>
<dbReference type="GO" id="GO:0005675">
    <property type="term" value="C:transcription factor TFIIH holo complex"/>
    <property type="evidence" value="ECO:0007669"/>
    <property type="project" value="TreeGrafter"/>
</dbReference>
<evidence type="ECO:0000313" key="2">
    <source>
        <dbReference type="EMBL" id="KIV94055.1"/>
    </source>
</evidence>
<feature type="compositionally biased region" description="Low complexity" evidence="1">
    <location>
        <begin position="12"/>
        <end position="28"/>
    </location>
</feature>
<gene>
    <name evidence="2" type="ORF">PV10_05212</name>
</gene>
<organism evidence="2 3">
    <name type="scientific">Exophiala mesophila</name>
    <name type="common">Black yeast-like fungus</name>
    <dbReference type="NCBI Taxonomy" id="212818"/>
    <lineage>
        <taxon>Eukaryota</taxon>
        <taxon>Fungi</taxon>
        <taxon>Dikarya</taxon>
        <taxon>Ascomycota</taxon>
        <taxon>Pezizomycotina</taxon>
        <taxon>Eurotiomycetes</taxon>
        <taxon>Chaetothyriomycetidae</taxon>
        <taxon>Chaetothyriales</taxon>
        <taxon>Herpotrichiellaceae</taxon>
        <taxon>Exophiala</taxon>
    </lineage>
</organism>
<dbReference type="PANTHER" id="PTHR37781:SF1">
    <property type="entry name" value="ADR380WP"/>
    <property type="match status" value="1"/>
</dbReference>
<dbReference type="PANTHER" id="PTHR37781">
    <property type="entry name" value="TFIIH COMPLEX SUBUNIT"/>
    <property type="match status" value="1"/>
</dbReference>
<feature type="compositionally biased region" description="Acidic residues" evidence="1">
    <location>
        <begin position="201"/>
        <end position="222"/>
    </location>
</feature>
<dbReference type="GeneID" id="27323057"/>
<keyword evidence="3" id="KW-1185">Reference proteome</keyword>
<evidence type="ECO:0000313" key="3">
    <source>
        <dbReference type="Proteomes" id="UP000054302"/>
    </source>
</evidence>
<dbReference type="Proteomes" id="UP000054302">
    <property type="component" value="Unassembled WGS sequence"/>
</dbReference>
<accession>A0A0D1WXE8</accession>
<feature type="region of interest" description="Disordered" evidence="1">
    <location>
        <begin position="199"/>
        <end position="226"/>
    </location>
</feature>
<dbReference type="HOGENOM" id="CLU_062681_0_0_1"/>
<reference evidence="2 3" key="1">
    <citation type="submission" date="2015-01" db="EMBL/GenBank/DDBJ databases">
        <title>The Genome Sequence of Exophiala mesophila CBS40295.</title>
        <authorList>
            <consortium name="The Broad Institute Genomics Platform"/>
            <person name="Cuomo C."/>
            <person name="de Hoog S."/>
            <person name="Gorbushina A."/>
            <person name="Stielow B."/>
            <person name="Teixiera M."/>
            <person name="Abouelleil A."/>
            <person name="Chapman S.B."/>
            <person name="Priest M."/>
            <person name="Young S.K."/>
            <person name="Wortman J."/>
            <person name="Nusbaum C."/>
            <person name="Birren B."/>
        </authorList>
    </citation>
    <scope>NUCLEOTIDE SEQUENCE [LARGE SCALE GENOMIC DNA]</scope>
    <source>
        <strain evidence="2 3">CBS 40295</strain>
    </source>
</reference>
<name>A0A0D1WXE8_EXOME</name>
<protein>
    <submittedName>
        <fullName evidence="2">Uncharacterized protein</fullName>
    </submittedName>
</protein>
<dbReference type="AlphaFoldDB" id="A0A0D1WXE8"/>
<sequence>MADSYGGGGLLSPPVSASSPAPSAASVPQRNTRLPIPRVHPLRPGSAKEIALINYLDDKILRITRRYAKKFSNENQDMDNTPGYTTYDQFVSDVDPLVDIVWISGTPTIQIPYLLSLAGMICGYSQAFPFSTSFFSIVARIDQGFASLLQPAASRDTESSMHHTVSMTEKVRIKSLIEETRVAAVNAASASGALSSLQDVSDMETYDEDSDTSLEPNDDQDTQDSGTLSIQLSLSRVYKKTLEILGDSLIDNTLSVDHNQSPPPL</sequence>
<feature type="region of interest" description="Disordered" evidence="1">
    <location>
        <begin position="1"/>
        <end position="40"/>
    </location>
</feature>
<feature type="compositionally biased region" description="Gly residues" evidence="1">
    <location>
        <begin position="1"/>
        <end position="10"/>
    </location>
</feature>
<dbReference type="OMA" id="TTDMVRC"/>
<dbReference type="STRING" id="212818.A0A0D1WXE8"/>
<dbReference type="OrthoDB" id="2567806at2759"/>
<dbReference type="VEuPathDB" id="FungiDB:PV10_05212"/>